<dbReference type="Proteomes" id="UP000320876">
    <property type="component" value="Unassembled WGS sequence"/>
</dbReference>
<organism evidence="1 2">
    <name type="scientific">Amycolatopsis cihanbeyliensis</name>
    <dbReference type="NCBI Taxonomy" id="1128664"/>
    <lineage>
        <taxon>Bacteria</taxon>
        <taxon>Bacillati</taxon>
        <taxon>Actinomycetota</taxon>
        <taxon>Actinomycetes</taxon>
        <taxon>Pseudonocardiales</taxon>
        <taxon>Pseudonocardiaceae</taxon>
        <taxon>Amycolatopsis</taxon>
    </lineage>
</organism>
<evidence type="ECO:0008006" key="3">
    <source>
        <dbReference type="Google" id="ProtNLM"/>
    </source>
</evidence>
<keyword evidence="2" id="KW-1185">Reference proteome</keyword>
<reference evidence="1 2" key="1">
    <citation type="submission" date="2019-06" db="EMBL/GenBank/DDBJ databases">
        <title>Sequencing the genomes of 1000 actinobacteria strains.</title>
        <authorList>
            <person name="Klenk H.-P."/>
        </authorList>
    </citation>
    <scope>NUCLEOTIDE SEQUENCE [LARGE SCALE GENOMIC DNA]</scope>
    <source>
        <strain evidence="1 2">DSM 45679</strain>
    </source>
</reference>
<dbReference type="InterPro" id="IPR011042">
    <property type="entry name" value="6-blade_b-propeller_TolB-like"/>
</dbReference>
<name>A0A542DFJ4_AMYCI</name>
<protein>
    <recommendedName>
        <fullName evidence="3">WD40 repeat protein</fullName>
    </recommendedName>
</protein>
<evidence type="ECO:0000313" key="2">
    <source>
        <dbReference type="Proteomes" id="UP000320876"/>
    </source>
</evidence>
<comment type="caution">
    <text evidence="1">The sequence shown here is derived from an EMBL/GenBank/DDBJ whole genome shotgun (WGS) entry which is preliminary data.</text>
</comment>
<dbReference type="EMBL" id="VFML01000001">
    <property type="protein sequence ID" value="TQJ01840.1"/>
    <property type="molecule type" value="Genomic_DNA"/>
</dbReference>
<dbReference type="SUPFAM" id="SSF69304">
    <property type="entry name" value="Tricorn protease N-terminal domain"/>
    <property type="match status" value="1"/>
</dbReference>
<dbReference type="AlphaFoldDB" id="A0A542DFJ4"/>
<accession>A0A542DFJ4</accession>
<proteinExistence type="predicted"/>
<sequence length="323" mass="34089">MQAHRVALGVVSIVLVVLAGGGYVVGTALGGPEEPASAGPIARGDLLYVDLAGGRDRVRKTRLDRPDAPSAATELRCQRVYSASGTTVCLRLAGPGPNYEAAVLDSGNQVIRTIGLPGVPNRARVSESGNVVSWTTFVTGDSYLTPGGFSTRTGILDLRTGALVESLEEFTTTVNGEPMVAVDRNFWGVTVAADDRTFYATLASQNRTWLVKGDLTARTMRGVRQGAECPSLSPDGGRIAYKKRTGRLGPWALAVLDLRTHEERVLRDTAGIDDQAVWLNADNLAYGGTPDSGKKSTIFTVPADGSAPQAVLIEEAASPVPLR</sequence>
<dbReference type="Gene3D" id="2.120.10.30">
    <property type="entry name" value="TolB, C-terminal domain"/>
    <property type="match status" value="1"/>
</dbReference>
<gene>
    <name evidence="1" type="ORF">FB471_1556</name>
</gene>
<evidence type="ECO:0000313" key="1">
    <source>
        <dbReference type="EMBL" id="TQJ01840.1"/>
    </source>
</evidence>